<evidence type="ECO:0000313" key="4">
    <source>
        <dbReference type="EMBL" id="KMZ56705.1"/>
    </source>
</evidence>
<feature type="repeat" description="PPR" evidence="2">
    <location>
        <begin position="176"/>
        <end position="211"/>
    </location>
</feature>
<keyword evidence="5" id="KW-1185">Reference proteome</keyword>
<dbReference type="GO" id="GO:0008270">
    <property type="term" value="F:zinc ion binding"/>
    <property type="evidence" value="ECO:0007669"/>
    <property type="project" value="InterPro"/>
</dbReference>
<dbReference type="Proteomes" id="UP000036987">
    <property type="component" value="Unassembled WGS sequence"/>
</dbReference>
<dbReference type="NCBIfam" id="TIGR00756">
    <property type="entry name" value="PPR"/>
    <property type="match status" value="2"/>
</dbReference>
<protein>
    <recommendedName>
        <fullName evidence="3">DYW domain-containing protein</fullName>
    </recommendedName>
</protein>
<dbReference type="FunFam" id="1.25.40.10:FF:000344">
    <property type="entry name" value="Pentatricopeptide repeat-containing protein"/>
    <property type="match status" value="1"/>
</dbReference>
<organism evidence="4 5">
    <name type="scientific">Zostera marina</name>
    <name type="common">Eelgrass</name>
    <dbReference type="NCBI Taxonomy" id="29655"/>
    <lineage>
        <taxon>Eukaryota</taxon>
        <taxon>Viridiplantae</taxon>
        <taxon>Streptophyta</taxon>
        <taxon>Embryophyta</taxon>
        <taxon>Tracheophyta</taxon>
        <taxon>Spermatophyta</taxon>
        <taxon>Magnoliopsida</taxon>
        <taxon>Liliopsida</taxon>
        <taxon>Zosteraceae</taxon>
        <taxon>Zostera</taxon>
    </lineage>
</organism>
<comment type="caution">
    <text evidence="4">The sequence shown here is derived from an EMBL/GenBank/DDBJ whole genome shotgun (WGS) entry which is preliminary data.</text>
</comment>
<gene>
    <name evidence="4" type="ORF">ZOSMA_92G00680</name>
</gene>
<evidence type="ECO:0000256" key="1">
    <source>
        <dbReference type="ARBA" id="ARBA00022737"/>
    </source>
</evidence>
<dbReference type="InterPro" id="IPR046960">
    <property type="entry name" value="PPR_At4g14850-like_plant"/>
</dbReference>
<proteinExistence type="predicted"/>
<reference evidence="5" key="1">
    <citation type="journal article" date="2016" name="Nature">
        <title>The genome of the seagrass Zostera marina reveals angiosperm adaptation to the sea.</title>
        <authorList>
            <person name="Olsen J.L."/>
            <person name="Rouze P."/>
            <person name="Verhelst B."/>
            <person name="Lin Y.-C."/>
            <person name="Bayer T."/>
            <person name="Collen J."/>
            <person name="Dattolo E."/>
            <person name="De Paoli E."/>
            <person name="Dittami S."/>
            <person name="Maumus F."/>
            <person name="Michel G."/>
            <person name="Kersting A."/>
            <person name="Lauritano C."/>
            <person name="Lohaus R."/>
            <person name="Toepel M."/>
            <person name="Tonon T."/>
            <person name="Vanneste K."/>
            <person name="Amirebrahimi M."/>
            <person name="Brakel J."/>
            <person name="Bostroem C."/>
            <person name="Chovatia M."/>
            <person name="Grimwood J."/>
            <person name="Jenkins J.W."/>
            <person name="Jueterbock A."/>
            <person name="Mraz A."/>
            <person name="Stam W.T."/>
            <person name="Tice H."/>
            <person name="Bornberg-Bauer E."/>
            <person name="Green P.J."/>
            <person name="Pearson G.A."/>
            <person name="Procaccini G."/>
            <person name="Duarte C.M."/>
            <person name="Schmutz J."/>
            <person name="Reusch T.B.H."/>
            <person name="Van de Peer Y."/>
        </authorList>
    </citation>
    <scope>NUCLEOTIDE SEQUENCE [LARGE SCALE GENOMIC DNA]</scope>
    <source>
        <strain evidence="5">cv. Finnish</strain>
    </source>
</reference>
<dbReference type="InterPro" id="IPR011990">
    <property type="entry name" value="TPR-like_helical_dom_sf"/>
</dbReference>
<dbReference type="GO" id="GO:0099402">
    <property type="term" value="P:plant organ development"/>
    <property type="evidence" value="ECO:0007669"/>
    <property type="project" value="UniProtKB-ARBA"/>
</dbReference>
<dbReference type="InterPro" id="IPR002885">
    <property type="entry name" value="PPR_rpt"/>
</dbReference>
<accession>A0A0K9NL69</accession>
<keyword evidence="1" id="KW-0677">Repeat</keyword>
<dbReference type="PROSITE" id="PS51375">
    <property type="entry name" value="PPR"/>
    <property type="match status" value="2"/>
</dbReference>
<dbReference type="Pfam" id="PF01535">
    <property type="entry name" value="PPR"/>
    <property type="match status" value="5"/>
</dbReference>
<dbReference type="InterPro" id="IPR032867">
    <property type="entry name" value="DYW_dom"/>
</dbReference>
<dbReference type="GO" id="GO:0009451">
    <property type="term" value="P:RNA modification"/>
    <property type="evidence" value="ECO:0000318"/>
    <property type="project" value="GO_Central"/>
</dbReference>
<dbReference type="Pfam" id="PF14432">
    <property type="entry name" value="DYW_deaminase"/>
    <property type="match status" value="1"/>
</dbReference>
<dbReference type="EMBL" id="LFYR01002147">
    <property type="protein sequence ID" value="KMZ56705.1"/>
    <property type="molecule type" value="Genomic_DNA"/>
</dbReference>
<feature type="repeat" description="PPR" evidence="2">
    <location>
        <begin position="278"/>
        <end position="308"/>
    </location>
</feature>
<evidence type="ECO:0000259" key="3">
    <source>
        <dbReference type="Pfam" id="PF14432"/>
    </source>
</evidence>
<dbReference type="PANTHER" id="PTHR24015:SF2031">
    <property type="entry name" value="DYW DOMAIN-CONTAINING PROTEIN"/>
    <property type="match status" value="1"/>
</dbReference>
<dbReference type="FunFam" id="1.25.40.10:FF:000158">
    <property type="entry name" value="pentatricopeptide repeat-containing protein At2g33680"/>
    <property type="match status" value="1"/>
</dbReference>
<name>A0A0K9NL69_ZOSMR</name>
<dbReference type="GO" id="GO:0003723">
    <property type="term" value="F:RNA binding"/>
    <property type="evidence" value="ECO:0000318"/>
    <property type="project" value="GO_Central"/>
</dbReference>
<dbReference type="Gene3D" id="1.25.40.10">
    <property type="entry name" value="Tetratricopeptide repeat domain"/>
    <property type="match status" value="3"/>
</dbReference>
<dbReference type="OrthoDB" id="185373at2759"/>
<dbReference type="AlphaFoldDB" id="A0A0K9NL69"/>
<feature type="domain" description="DYW" evidence="3">
    <location>
        <begin position="444"/>
        <end position="517"/>
    </location>
</feature>
<evidence type="ECO:0000256" key="2">
    <source>
        <dbReference type="PROSITE-ProRule" id="PRU00708"/>
    </source>
</evidence>
<sequence length="517" mass="57368">MAVIPMPSITSAAEAMHRHVLLIKSGMATSDDNIYSLIGILTFIALHPSGDLSYARSIFDSLHFPNSYTANTMIRAYAKNPNTSSSADAALNFFINLQKHHPSPPPPDHFTFTFLLHACGRLRDGQIGRQIHGLGLKSGACENHRYVENSLIHMYGKCGLLEDGMKAFDRMSDRRDVVSWTSAIDGAAEGGRALEALQLFDTMTTEEGIQPNEITLISAICACSEVGSLSLGKTLHDIARANGFDLSPNIKTSLVDMYSKCGCLITAKEIFESITTKDVFAWTAMISAYAAHGFCGEAVKLFDEASSEVDADDRMYMAVLSACRNAGWVKECYRYLNSMKKKRSLRGGPKAEHYGCMVDLLSQIGRLDEAEIFIKGISPNPLQNINESDGGCYVEVNGQVYEFDNRSMQQQSTAAWYCWEEVKERLRVEQGYSCDFVEEEGEIVQSEKLAVGYGVMNAVAGERVMVVMKNKVGGCLCKKCHEVMKLVSKVYGREIIVRDPVRFHFFNYGLCSCQDFW</sequence>
<dbReference type="PANTHER" id="PTHR24015">
    <property type="entry name" value="OS07G0578800 PROTEIN-RELATED"/>
    <property type="match status" value="1"/>
</dbReference>
<evidence type="ECO:0000313" key="5">
    <source>
        <dbReference type="Proteomes" id="UP000036987"/>
    </source>
</evidence>